<evidence type="ECO:0000259" key="7">
    <source>
        <dbReference type="Pfam" id="PF20803"/>
    </source>
</evidence>
<gene>
    <name evidence="8" type="ORF">UY19_C0014G0060</name>
</gene>
<evidence type="ECO:0000256" key="2">
    <source>
        <dbReference type="ARBA" id="ARBA00022723"/>
    </source>
</evidence>
<keyword evidence="2" id="KW-0479">Metal-binding</keyword>
<protein>
    <recommendedName>
        <fullName evidence="7">Transcriptional repressor PaaX-like central Cas2-like domain-containing protein</fullName>
    </recommendedName>
</protein>
<reference evidence="8 9" key="1">
    <citation type="journal article" date="2015" name="Nature">
        <title>rRNA introns, odd ribosomes, and small enigmatic genomes across a large radiation of phyla.</title>
        <authorList>
            <person name="Brown C.T."/>
            <person name="Hug L.A."/>
            <person name="Thomas B.C."/>
            <person name="Sharon I."/>
            <person name="Castelle C.J."/>
            <person name="Singh A."/>
            <person name="Wilkins M.J."/>
            <person name="Williams K.H."/>
            <person name="Banfield J.F."/>
        </authorList>
    </citation>
    <scope>NUCLEOTIDE SEQUENCE [LARGE SCALE GENOMIC DNA]</scope>
</reference>
<keyword evidence="1" id="KW-0540">Nuclease</keyword>
<dbReference type="AlphaFoldDB" id="A0A0G1X4U8"/>
<evidence type="ECO:0000313" key="9">
    <source>
        <dbReference type="Proteomes" id="UP000033882"/>
    </source>
</evidence>
<evidence type="ECO:0000256" key="1">
    <source>
        <dbReference type="ARBA" id="ARBA00022722"/>
    </source>
</evidence>
<dbReference type="PANTHER" id="PTHR30319">
    <property type="entry name" value="PHENYLACETIC ACID REGULATOR-RELATED TRANSCRIPTIONAL REPRESSOR"/>
    <property type="match status" value="1"/>
</dbReference>
<feature type="domain" description="Transcriptional repressor PaaX-like central Cas2-like" evidence="7">
    <location>
        <begin position="105"/>
        <end position="178"/>
    </location>
</feature>
<dbReference type="NCBIfam" id="TIGR01573">
    <property type="entry name" value="cas2"/>
    <property type="match status" value="1"/>
</dbReference>
<keyword evidence="5" id="KW-0460">Magnesium</keyword>
<dbReference type="GO" id="GO:0043571">
    <property type="term" value="P:maintenance of CRISPR repeat elements"/>
    <property type="evidence" value="ECO:0007669"/>
    <property type="project" value="InterPro"/>
</dbReference>
<proteinExistence type="predicted"/>
<evidence type="ECO:0000313" key="8">
    <source>
        <dbReference type="EMBL" id="KKU89460.1"/>
    </source>
</evidence>
<keyword evidence="3" id="KW-0255">Endonuclease</keyword>
<keyword evidence="4" id="KW-0378">Hydrolase</keyword>
<evidence type="ECO:0000256" key="3">
    <source>
        <dbReference type="ARBA" id="ARBA00022759"/>
    </source>
</evidence>
<dbReference type="EMBL" id="LCPB01000014">
    <property type="protein sequence ID" value="KKU89460.1"/>
    <property type="molecule type" value="Genomic_DNA"/>
</dbReference>
<dbReference type="InterPro" id="IPR021127">
    <property type="entry name" value="CRISPR_associated_Cas2"/>
</dbReference>
<keyword evidence="6" id="KW-0051">Antiviral defense</keyword>
<dbReference type="InterPro" id="IPR048846">
    <property type="entry name" value="PaaX-like_central"/>
</dbReference>
<accession>A0A0G1X4U8</accession>
<dbReference type="PANTHER" id="PTHR30319:SF1">
    <property type="entry name" value="TRANSCRIPTIONAL REPRESSOR PAAX"/>
    <property type="match status" value="1"/>
</dbReference>
<evidence type="ECO:0000256" key="6">
    <source>
        <dbReference type="ARBA" id="ARBA00023118"/>
    </source>
</evidence>
<dbReference type="Proteomes" id="UP000033882">
    <property type="component" value="Unassembled WGS sequence"/>
</dbReference>
<dbReference type="SUPFAM" id="SSF143430">
    <property type="entry name" value="TTP0101/SSO1404-like"/>
    <property type="match status" value="1"/>
</dbReference>
<dbReference type="GO" id="GO:0006351">
    <property type="term" value="P:DNA-templated transcription"/>
    <property type="evidence" value="ECO:0007669"/>
    <property type="project" value="TreeGrafter"/>
</dbReference>
<evidence type="ECO:0000256" key="4">
    <source>
        <dbReference type="ARBA" id="ARBA00022801"/>
    </source>
</evidence>
<dbReference type="GO" id="GO:0004521">
    <property type="term" value="F:RNA endonuclease activity"/>
    <property type="evidence" value="ECO:0007669"/>
    <property type="project" value="InterPro"/>
</dbReference>
<comment type="caution">
    <text evidence="8">The sequence shown here is derived from an EMBL/GenBank/DDBJ whole genome shotgun (WGS) entry which is preliminary data.</text>
</comment>
<dbReference type="Pfam" id="PF20803">
    <property type="entry name" value="PaaX_M"/>
    <property type="match status" value="1"/>
</dbReference>
<dbReference type="Gene3D" id="3.30.70.2650">
    <property type="match status" value="1"/>
</dbReference>
<sequence length="184" mass="21071">MWGILAVIGMGVMSVIEVSDIILETPYKGTGGGRGKAANITLSPQDAKRAQRRRYDNLVYRLKQQGLLEEVEKEGKKFFRLTAEGKRKLTKSKESPSLPSLYYEKEKDERFVIVMFDIPEQDRKKRAWLRAVLINLGFSMAQKSVWIGKVRIPQTLIDDLVKLDLDDFVEIFQVTKTGNLKHVI</sequence>
<evidence type="ECO:0000256" key="5">
    <source>
        <dbReference type="ARBA" id="ARBA00022842"/>
    </source>
</evidence>
<name>A0A0G1X4U8_9BACT</name>
<organism evidence="8 9">
    <name type="scientific">Candidatus Wolfebacteria bacterium GW2011_GWA2_47_9b</name>
    <dbReference type="NCBI Taxonomy" id="1619005"/>
    <lineage>
        <taxon>Bacteria</taxon>
        <taxon>Candidatus Wolfeibacteriota</taxon>
    </lineage>
</organism>